<dbReference type="PANTHER" id="PTHR33877">
    <property type="entry name" value="SLL1193 PROTEIN"/>
    <property type="match status" value="1"/>
</dbReference>
<feature type="domain" description="HNH nuclease" evidence="1">
    <location>
        <begin position="85"/>
        <end position="138"/>
    </location>
</feature>
<evidence type="ECO:0000313" key="3">
    <source>
        <dbReference type="Proteomes" id="UP001303946"/>
    </source>
</evidence>
<dbReference type="SMART" id="SM00507">
    <property type="entry name" value="HNHc"/>
    <property type="match status" value="1"/>
</dbReference>
<dbReference type="InterPro" id="IPR052892">
    <property type="entry name" value="NA-targeting_endonuclease"/>
</dbReference>
<accession>A0ABZ0CRY6</accession>
<evidence type="ECO:0000259" key="1">
    <source>
        <dbReference type="SMART" id="SM00507"/>
    </source>
</evidence>
<gene>
    <name evidence="2" type="ORF">RXV79_22705</name>
</gene>
<dbReference type="EMBL" id="CP136336">
    <property type="protein sequence ID" value="WOB07704.1"/>
    <property type="molecule type" value="Genomic_DNA"/>
</dbReference>
<name>A0ABZ0CRY6_9BURK</name>
<keyword evidence="2" id="KW-0378">Hydrolase</keyword>
<protein>
    <submittedName>
        <fullName evidence="2">HNH endonuclease</fullName>
    </submittedName>
</protein>
<keyword evidence="3" id="KW-1185">Reference proteome</keyword>
<dbReference type="RefSeq" id="WP_316700359.1">
    <property type="nucleotide sequence ID" value="NZ_CP136336.1"/>
</dbReference>
<reference evidence="2 3" key="1">
    <citation type="submission" date="2023-10" db="EMBL/GenBank/DDBJ databases">
        <title>Bacteria for the degradation of biodegradable plastic PBAT(Polybutylene adipate terephthalate).</title>
        <authorList>
            <person name="Weon H.-Y."/>
            <person name="Yeon J."/>
        </authorList>
    </citation>
    <scope>NUCLEOTIDE SEQUENCE [LARGE SCALE GENOMIC DNA]</scope>
    <source>
        <strain evidence="2 3">SBD 7-3</strain>
    </source>
</reference>
<dbReference type="GO" id="GO:0004519">
    <property type="term" value="F:endonuclease activity"/>
    <property type="evidence" value="ECO:0007669"/>
    <property type="project" value="UniProtKB-KW"/>
</dbReference>
<dbReference type="Gene3D" id="1.10.30.50">
    <property type="match status" value="1"/>
</dbReference>
<dbReference type="InterPro" id="IPR003615">
    <property type="entry name" value="HNH_nuc"/>
</dbReference>
<sequence length="192" mass="21613">MHQDNHSHVLQLDLQGTPQAWISLEQAALHVATGSVAWVDGDGPLATLRGGFNVIRQRQSLIEVHPIVALRGASRINLHDIVPAITKHKLFRRDRHTCAYCGEVFGDRDLQCEHIQPESRGGAWSWMNLVTACAYCNGRKADRTPEEAGMPLLYLPYVPSRFENFLLEGRRIRADVHEWLAARLPKGSRLHA</sequence>
<dbReference type="InterPro" id="IPR029471">
    <property type="entry name" value="HNH_5"/>
</dbReference>
<dbReference type="PANTHER" id="PTHR33877:SF2">
    <property type="entry name" value="OS07G0170200 PROTEIN"/>
    <property type="match status" value="1"/>
</dbReference>
<dbReference type="Pfam" id="PF14279">
    <property type="entry name" value="HNH_5"/>
    <property type="match status" value="1"/>
</dbReference>
<evidence type="ECO:0000313" key="2">
    <source>
        <dbReference type="EMBL" id="WOB07704.1"/>
    </source>
</evidence>
<keyword evidence="2" id="KW-0540">Nuclease</keyword>
<organism evidence="2 3">
    <name type="scientific">Piscinibacter gummiphilus</name>
    <dbReference type="NCBI Taxonomy" id="946333"/>
    <lineage>
        <taxon>Bacteria</taxon>
        <taxon>Pseudomonadati</taxon>
        <taxon>Pseudomonadota</taxon>
        <taxon>Betaproteobacteria</taxon>
        <taxon>Burkholderiales</taxon>
        <taxon>Sphaerotilaceae</taxon>
        <taxon>Piscinibacter</taxon>
    </lineage>
</organism>
<dbReference type="CDD" id="cd00085">
    <property type="entry name" value="HNHc"/>
    <property type="match status" value="1"/>
</dbReference>
<dbReference type="Proteomes" id="UP001303946">
    <property type="component" value="Chromosome"/>
</dbReference>
<keyword evidence="2" id="KW-0255">Endonuclease</keyword>
<proteinExistence type="predicted"/>